<gene>
    <name evidence="2" type="primary">bamC</name>
    <name evidence="2" type="ORF">GQF02_14450</name>
</gene>
<sequence>MKKNLCLPLLLTGLISACSSNAVLEKPLDYQSDAPVQQGKLELPPDLTAPQIQNRYQLPGNGSASLIDYSKTGNSPAQIQQDSNLLVKPANAHIERGGTQRWLVVDNKAPEQVWPLLKAFWQDNGFVIKSEEPDIGLMETDWAENRAKLGMDPVRRMLDTVGLGGIMSTPERDKFRIRLERTSNGTEVYFTHRGMYETYINEGKSETKWQPRPADPELETEFLARFMVRLGHTEDQAKTSAKAVENQPSTVEKTQIQAGTLLVNDGFDRAWRRVGLALDRIGLQIVDRDRSQGIYYVRPAKGDVDAQTGKTEGGFWSGLAFWRDKNEAIQQEEQYRVTVQADGTQTKIQLQSKDGKPLAETLATQIARKLAEQLK</sequence>
<keyword evidence="3" id="KW-1185">Reference proteome</keyword>
<dbReference type="InterPro" id="IPR010653">
    <property type="entry name" value="NlpB/DapX"/>
</dbReference>
<dbReference type="Proteomes" id="UP000467214">
    <property type="component" value="Unassembled WGS sequence"/>
</dbReference>
<protein>
    <submittedName>
        <fullName evidence="2">Outer membrane protein assembly factor BamC</fullName>
    </submittedName>
</protein>
<dbReference type="PROSITE" id="PS51257">
    <property type="entry name" value="PROKAR_LIPOPROTEIN"/>
    <property type="match status" value="1"/>
</dbReference>
<comment type="caution">
    <text evidence="2">The sequence shown here is derived from an EMBL/GenBank/DDBJ whole genome shotgun (WGS) entry which is preliminary data.</text>
</comment>
<dbReference type="Gene3D" id="3.30.310.170">
    <property type="entry name" value="Outer membrane protein assembly factor BamC"/>
    <property type="match status" value="1"/>
</dbReference>
<proteinExistence type="predicted"/>
<evidence type="ECO:0000256" key="1">
    <source>
        <dbReference type="SAM" id="SignalP"/>
    </source>
</evidence>
<evidence type="ECO:0000313" key="3">
    <source>
        <dbReference type="Proteomes" id="UP000467214"/>
    </source>
</evidence>
<dbReference type="EMBL" id="WSSB01000016">
    <property type="protein sequence ID" value="MXR38172.1"/>
    <property type="molecule type" value="Genomic_DNA"/>
</dbReference>
<dbReference type="AlphaFoldDB" id="A0A845BP01"/>
<organism evidence="2 3">
    <name type="scientific">Craterilacuibacter sinensis</name>
    <dbReference type="NCBI Taxonomy" id="2686017"/>
    <lineage>
        <taxon>Bacteria</taxon>
        <taxon>Pseudomonadati</taxon>
        <taxon>Pseudomonadota</taxon>
        <taxon>Betaproteobacteria</taxon>
        <taxon>Neisseriales</taxon>
        <taxon>Neisseriaceae</taxon>
        <taxon>Craterilacuibacter</taxon>
    </lineage>
</organism>
<feature type="chain" id="PRO_5032735866" evidence="1">
    <location>
        <begin position="23"/>
        <end position="375"/>
    </location>
</feature>
<keyword evidence="1" id="KW-0732">Signal</keyword>
<dbReference type="RefSeq" id="WP_124736381.1">
    <property type="nucleotide sequence ID" value="NZ_WSSB01000016.1"/>
</dbReference>
<dbReference type="Pfam" id="PF06804">
    <property type="entry name" value="Lipoprotein_18"/>
    <property type="match status" value="1"/>
</dbReference>
<dbReference type="InterPro" id="IPR042268">
    <property type="entry name" value="BamC_C"/>
</dbReference>
<name>A0A845BP01_9NEIS</name>
<evidence type="ECO:0000313" key="2">
    <source>
        <dbReference type="EMBL" id="MXR38172.1"/>
    </source>
</evidence>
<reference evidence="2 3" key="1">
    <citation type="submission" date="2019-12" db="EMBL/GenBank/DDBJ databases">
        <title>Neisseriaceae gen. nov. sp. Genome sequencing and assembly.</title>
        <authorList>
            <person name="Liu Z."/>
            <person name="Li A."/>
        </authorList>
    </citation>
    <scope>NUCLEOTIDE SEQUENCE [LARGE SCALE GENOMIC DNA]</scope>
    <source>
        <strain evidence="2 3">B2N2-7</strain>
    </source>
</reference>
<accession>A0A845BP01</accession>
<feature type="signal peptide" evidence="1">
    <location>
        <begin position="1"/>
        <end position="22"/>
    </location>
</feature>